<evidence type="ECO:0000256" key="1">
    <source>
        <dbReference type="ARBA" id="ARBA00004496"/>
    </source>
</evidence>
<keyword evidence="3" id="KW-0963">Cytoplasm</keyword>
<evidence type="ECO:0000256" key="15">
    <source>
        <dbReference type="ARBA" id="ARBA00062455"/>
    </source>
</evidence>
<dbReference type="PROSITE" id="PS01217">
    <property type="entry name" value="SUCCINYL_COA_LIG_3"/>
    <property type="match status" value="1"/>
</dbReference>
<evidence type="ECO:0000256" key="9">
    <source>
        <dbReference type="ARBA" id="ARBA00022840"/>
    </source>
</evidence>
<evidence type="ECO:0000256" key="11">
    <source>
        <dbReference type="ARBA" id="ARBA00023098"/>
    </source>
</evidence>
<dbReference type="SUPFAM" id="SSF51735">
    <property type="entry name" value="NAD(P)-binding Rossmann-fold domains"/>
    <property type="match status" value="1"/>
</dbReference>
<keyword evidence="21" id="KW-1185">Reference proteome</keyword>
<dbReference type="Pfam" id="PF02629">
    <property type="entry name" value="CoA_binding"/>
    <property type="match status" value="1"/>
</dbReference>
<comment type="subcellular location">
    <subcellularLocation>
        <location evidence="1">Cytoplasm</location>
    </subcellularLocation>
</comment>
<keyword evidence="7" id="KW-0479">Metal-binding</keyword>
<dbReference type="InterPro" id="IPR016143">
    <property type="entry name" value="Citrate_synth-like_sm_a-sub"/>
</dbReference>
<dbReference type="PANTHER" id="PTHR23118">
    <property type="entry name" value="ATP-CITRATE SYNTHASE"/>
    <property type="match status" value="1"/>
</dbReference>
<evidence type="ECO:0000256" key="3">
    <source>
        <dbReference type="ARBA" id="ARBA00022490"/>
    </source>
</evidence>
<dbReference type="EC" id="2.3.3.8" evidence="2"/>
<sequence>MSRSNGLSTTSTPAPISANDNITRFAAPSRPLSPLPQHALFTNKTRCLVYGLQNRAVQGMLDFDFICKRSTPSVAGIIYTFGGQFVSKMYWGTSETLLPVYQKTASAMAKHPDVDVVVNFASSRSVYSSTMELMEFPQVKTIAIIAEGVPERRAREIAHVARKKGVTIIGPATVGGIKPGSFKIGNTGGMMDNIVASKLYRKGSVGYVSKSGGMSNELNNIIAANTDGVYEGIAIGGDRYPGTTFIDHMLRYQQDPDCKILVLLGEVGGVEEYKVIDAVKQGIITKPIVAWAIGTCAAMFKTEVQFGHAGSFANSQLETAATKNKTMKEAGIHVPNTFEDLPSTLKSVYDKLVSDGTIKPQAEPVVPKIPMDYSWAQELGLIRKPSAFISTISDDRGQELLYAGMPISDVFREDIGIGGVMSLLWFRRRLPSYASKFLEMVLMLTADHGPAVSGAMNTIITTRAGKDLISSLVAGLLTIGSRFGGALDGAAEEFSKAFDNGLTPRDFVDSMRKQNKLIPGIGHRIKSRNNPDLRVELVKEYVLKNFPSHKLLDYALAVETVTTSKKDNLILNVDGCIAVSFIDLMRSCGAFNVEEAEEYMKMGVLNGLFVLGRSIGLIAHYLDQKRLKTSLYRHPWDDITYLLPSLGKSGTVGGPGESRVEVSIK</sequence>
<keyword evidence="10" id="KW-0460">Magnesium</keyword>
<evidence type="ECO:0000256" key="13">
    <source>
        <dbReference type="ARBA" id="ARBA00054002"/>
    </source>
</evidence>
<dbReference type="CDD" id="cd06100">
    <property type="entry name" value="CCL_ACL-C"/>
    <property type="match status" value="1"/>
</dbReference>
<evidence type="ECO:0000256" key="5">
    <source>
        <dbReference type="ARBA" id="ARBA00022553"/>
    </source>
</evidence>
<dbReference type="InterPro" id="IPR005811">
    <property type="entry name" value="SUCC_ACL_C"/>
</dbReference>
<dbReference type="GO" id="GO:0006085">
    <property type="term" value="P:acetyl-CoA biosynthetic process"/>
    <property type="evidence" value="ECO:0007669"/>
    <property type="project" value="TreeGrafter"/>
</dbReference>
<evidence type="ECO:0000256" key="16">
    <source>
        <dbReference type="ARBA" id="ARBA00076189"/>
    </source>
</evidence>
<dbReference type="HOGENOM" id="CLU_006587_4_1_1"/>
<dbReference type="GO" id="GO:0003878">
    <property type="term" value="F:ATP citrate synthase activity"/>
    <property type="evidence" value="ECO:0007669"/>
    <property type="project" value="UniProtKB-EC"/>
</dbReference>
<keyword evidence="4" id="KW-0444">Lipid biosynthesis</keyword>
<evidence type="ECO:0000313" key="21">
    <source>
        <dbReference type="Proteomes" id="UP000012174"/>
    </source>
</evidence>
<gene>
    <name evidence="20" type="ORF">UCREL1_10602</name>
</gene>
<keyword evidence="9" id="KW-0067">ATP-binding</keyword>
<dbReference type="PROSITE" id="PS00399">
    <property type="entry name" value="SUCCINYL_COA_LIG_2"/>
    <property type="match status" value="1"/>
</dbReference>
<dbReference type="KEGG" id="ela:UCREL1_10602"/>
<dbReference type="PROSITE" id="PS01216">
    <property type="entry name" value="SUCCINYL_COA_LIG_1"/>
    <property type="match status" value="1"/>
</dbReference>
<keyword evidence="8" id="KW-0547">Nucleotide-binding</keyword>
<evidence type="ECO:0000256" key="2">
    <source>
        <dbReference type="ARBA" id="ARBA00012639"/>
    </source>
</evidence>
<dbReference type="Pfam" id="PF00285">
    <property type="entry name" value="Citrate_synt"/>
    <property type="match status" value="1"/>
</dbReference>
<evidence type="ECO:0000256" key="10">
    <source>
        <dbReference type="ARBA" id="ARBA00022842"/>
    </source>
</evidence>
<comment type="similarity">
    <text evidence="14">Belongs to the succinate/malate CoA ligase alpha subunit family.</text>
</comment>
<comment type="subunit">
    <text evidence="15">Composed of two subunits.</text>
</comment>
<dbReference type="GO" id="GO:0005524">
    <property type="term" value="F:ATP binding"/>
    <property type="evidence" value="ECO:0007669"/>
    <property type="project" value="UniProtKB-KW"/>
</dbReference>
<dbReference type="OrthoDB" id="3261737at2759"/>
<dbReference type="GO" id="GO:0005829">
    <property type="term" value="C:cytosol"/>
    <property type="evidence" value="ECO:0007669"/>
    <property type="project" value="TreeGrafter"/>
</dbReference>
<reference evidence="21" key="1">
    <citation type="journal article" date="2013" name="Genome Announc.">
        <title>Draft genome sequence of the grapevine dieback fungus Eutypa lata UCR-EL1.</title>
        <authorList>
            <person name="Blanco-Ulate B."/>
            <person name="Rolshausen P.E."/>
            <person name="Cantu D."/>
        </authorList>
    </citation>
    <scope>NUCLEOTIDE SEQUENCE [LARGE SCALE GENOMIC DNA]</scope>
    <source>
        <strain evidence="21">UCR-EL1</strain>
    </source>
</reference>
<dbReference type="Gene3D" id="3.40.50.261">
    <property type="entry name" value="Succinyl-CoA synthetase domains"/>
    <property type="match status" value="1"/>
</dbReference>
<dbReference type="OMA" id="HMLRYQA"/>
<keyword evidence="11" id="KW-0443">Lipid metabolism</keyword>
<dbReference type="SUPFAM" id="SSF48256">
    <property type="entry name" value="Citrate synthase"/>
    <property type="match status" value="1"/>
</dbReference>
<dbReference type="eggNOG" id="KOG1254">
    <property type="taxonomic scope" value="Eukaryota"/>
</dbReference>
<evidence type="ECO:0000256" key="4">
    <source>
        <dbReference type="ARBA" id="ARBA00022516"/>
    </source>
</evidence>
<feature type="domain" description="CoA-binding" evidence="19">
    <location>
        <begin position="43"/>
        <end position="148"/>
    </location>
</feature>
<comment type="function">
    <text evidence="13">Catalyzes the formation of cytosolic acetyl-CoA, which is mainly used for the biosynthesis of fatty acids and sterols.</text>
</comment>
<evidence type="ECO:0000256" key="8">
    <source>
        <dbReference type="ARBA" id="ARBA00022741"/>
    </source>
</evidence>
<dbReference type="FunFam" id="3.40.50.720:FF:000024">
    <property type="entry name" value="Probable ATP-citrate synthase"/>
    <property type="match status" value="1"/>
</dbReference>
<dbReference type="Pfam" id="PF00549">
    <property type="entry name" value="Ligase_CoA"/>
    <property type="match status" value="1"/>
</dbReference>
<evidence type="ECO:0000256" key="12">
    <source>
        <dbReference type="ARBA" id="ARBA00047593"/>
    </source>
</evidence>
<dbReference type="InterPro" id="IPR033847">
    <property type="entry name" value="Citrt_syn/SCS-alpha_CS"/>
</dbReference>
<dbReference type="GO" id="GO:0046872">
    <property type="term" value="F:metal ion binding"/>
    <property type="evidence" value="ECO:0007669"/>
    <property type="project" value="UniProtKB-KW"/>
</dbReference>
<dbReference type="STRING" id="1287681.M7SXZ1"/>
<dbReference type="InterPro" id="IPR036291">
    <property type="entry name" value="NAD(P)-bd_dom_sf"/>
</dbReference>
<dbReference type="InterPro" id="IPR036969">
    <property type="entry name" value="Citrate_synthase_sf"/>
</dbReference>
<keyword evidence="6" id="KW-0808">Transferase</keyword>
<keyword evidence="5" id="KW-0597">Phosphoprotein</keyword>
<dbReference type="InterPro" id="IPR002020">
    <property type="entry name" value="Citrate_synthase"/>
</dbReference>
<evidence type="ECO:0000259" key="18">
    <source>
        <dbReference type="Pfam" id="PF00549"/>
    </source>
</evidence>
<feature type="domain" description="ATP-citrate synthase/succinyl-CoA ligase C-terminal" evidence="18">
    <location>
        <begin position="208"/>
        <end position="331"/>
    </location>
</feature>
<evidence type="ECO:0000256" key="6">
    <source>
        <dbReference type="ARBA" id="ARBA00022679"/>
    </source>
</evidence>
<proteinExistence type="inferred from homology"/>
<dbReference type="InterPro" id="IPR017866">
    <property type="entry name" value="Succ-CoA_synthase_bsu_CS"/>
</dbReference>
<dbReference type="GO" id="GO:0006633">
    <property type="term" value="P:fatty acid biosynthetic process"/>
    <property type="evidence" value="ECO:0007669"/>
    <property type="project" value="TreeGrafter"/>
</dbReference>
<name>M7SXZ1_EUTLA</name>
<organism evidence="20 21">
    <name type="scientific">Eutypa lata (strain UCR-EL1)</name>
    <name type="common">Grapevine dieback disease fungus</name>
    <name type="synonym">Eutypa armeniacae</name>
    <dbReference type="NCBI Taxonomy" id="1287681"/>
    <lineage>
        <taxon>Eukaryota</taxon>
        <taxon>Fungi</taxon>
        <taxon>Dikarya</taxon>
        <taxon>Ascomycota</taxon>
        <taxon>Pezizomycotina</taxon>
        <taxon>Sordariomycetes</taxon>
        <taxon>Xylariomycetidae</taxon>
        <taxon>Xylariales</taxon>
        <taxon>Diatrypaceae</taxon>
        <taxon>Eutypa</taxon>
    </lineage>
</organism>
<protein>
    <recommendedName>
        <fullName evidence="2">ATP citrate synthase</fullName>
        <ecNumber evidence="2">2.3.3.8</ecNumber>
    </recommendedName>
    <alternativeName>
        <fullName evidence="16">ATP-citrate (pro-S-)-lyase 1</fullName>
    </alternativeName>
    <alternativeName>
        <fullName evidence="17">Citrate cleavage enzyme subunit 1</fullName>
    </alternativeName>
</protein>
<evidence type="ECO:0000259" key="19">
    <source>
        <dbReference type="Pfam" id="PF02629"/>
    </source>
</evidence>
<comment type="catalytic activity">
    <reaction evidence="12">
        <text>oxaloacetate + acetyl-CoA + ADP + phosphate = citrate + ATP + CoA</text>
        <dbReference type="Rhea" id="RHEA:21160"/>
        <dbReference type="ChEBI" id="CHEBI:16452"/>
        <dbReference type="ChEBI" id="CHEBI:16947"/>
        <dbReference type="ChEBI" id="CHEBI:30616"/>
        <dbReference type="ChEBI" id="CHEBI:43474"/>
        <dbReference type="ChEBI" id="CHEBI:57287"/>
        <dbReference type="ChEBI" id="CHEBI:57288"/>
        <dbReference type="ChEBI" id="CHEBI:456216"/>
        <dbReference type="EC" id="2.3.3.8"/>
    </reaction>
</comment>
<dbReference type="FunFam" id="1.10.230.10:FF:000005">
    <property type="entry name" value="ATP-citrate synthase subunit 1"/>
    <property type="match status" value="1"/>
</dbReference>
<evidence type="ECO:0000256" key="14">
    <source>
        <dbReference type="ARBA" id="ARBA00060724"/>
    </source>
</evidence>
<dbReference type="Proteomes" id="UP000012174">
    <property type="component" value="Unassembled WGS sequence"/>
</dbReference>
<accession>M7SXZ1</accession>
<evidence type="ECO:0000313" key="20">
    <source>
        <dbReference type="EMBL" id="EMR62446.1"/>
    </source>
</evidence>
<dbReference type="InterPro" id="IPR017440">
    <property type="entry name" value="Cit_synth/succinyl-CoA_lig_AS"/>
</dbReference>
<evidence type="ECO:0000256" key="17">
    <source>
        <dbReference type="ARBA" id="ARBA00083544"/>
    </source>
</evidence>
<dbReference type="EMBL" id="KB707428">
    <property type="protein sequence ID" value="EMR62446.1"/>
    <property type="molecule type" value="Genomic_DNA"/>
</dbReference>
<dbReference type="InterPro" id="IPR016102">
    <property type="entry name" value="Succinyl-CoA_synth-like"/>
</dbReference>
<dbReference type="PANTHER" id="PTHR23118:SF42">
    <property type="entry name" value="ATP-CITRATE SYNTHASE"/>
    <property type="match status" value="1"/>
</dbReference>
<dbReference type="Gene3D" id="1.10.230.10">
    <property type="entry name" value="Cytochrome P450-Terp, domain 2"/>
    <property type="match status" value="1"/>
</dbReference>
<dbReference type="InterPro" id="IPR003781">
    <property type="entry name" value="CoA-bd"/>
</dbReference>
<dbReference type="Gene3D" id="3.40.50.720">
    <property type="entry name" value="NAD(P)-binding Rossmann-like Domain"/>
    <property type="match status" value="1"/>
</dbReference>
<dbReference type="FunFam" id="3.40.50.261:FF:000003">
    <property type="entry name" value="ATP-citrate synthase subunit"/>
    <property type="match status" value="1"/>
</dbReference>
<dbReference type="AlphaFoldDB" id="M7SXZ1"/>
<evidence type="ECO:0000256" key="7">
    <source>
        <dbReference type="ARBA" id="ARBA00022723"/>
    </source>
</evidence>